<feature type="compositionally biased region" description="Basic and acidic residues" evidence="4">
    <location>
        <begin position="122"/>
        <end position="156"/>
    </location>
</feature>
<dbReference type="OrthoDB" id="514777at2759"/>
<comment type="similarity">
    <text evidence="1">Belongs to the eukaryotic initiation factor 4G family.</text>
</comment>
<feature type="domain" description="MIF4G" evidence="5">
    <location>
        <begin position="503"/>
        <end position="739"/>
    </location>
</feature>
<gene>
    <name evidence="6" type="ORF">NEQG_01515</name>
</gene>
<keyword evidence="2" id="KW-0396">Initiation factor</keyword>
<dbReference type="SUPFAM" id="SSF48371">
    <property type="entry name" value="ARM repeat"/>
    <property type="match status" value="1"/>
</dbReference>
<evidence type="ECO:0000256" key="1">
    <source>
        <dbReference type="ARBA" id="ARBA00005775"/>
    </source>
</evidence>
<dbReference type="SMART" id="SM00543">
    <property type="entry name" value="MIF4G"/>
    <property type="match status" value="1"/>
</dbReference>
<dbReference type="Pfam" id="PF02854">
    <property type="entry name" value="MIF4G"/>
    <property type="match status" value="1"/>
</dbReference>
<dbReference type="GO" id="GO:0003729">
    <property type="term" value="F:mRNA binding"/>
    <property type="evidence" value="ECO:0007669"/>
    <property type="project" value="TreeGrafter"/>
</dbReference>
<dbReference type="InParanoid" id="I3EFS4"/>
<dbReference type="VEuPathDB" id="MicrosporidiaDB:NEQG_01515"/>
<dbReference type="PANTHER" id="PTHR23253">
    <property type="entry name" value="EUKARYOTIC TRANSLATION INITIATION FACTOR 4 GAMMA"/>
    <property type="match status" value="1"/>
</dbReference>
<dbReference type="InterPro" id="IPR003890">
    <property type="entry name" value="MIF4G-like_typ-3"/>
</dbReference>
<evidence type="ECO:0000256" key="3">
    <source>
        <dbReference type="ARBA" id="ARBA00022917"/>
    </source>
</evidence>
<evidence type="ECO:0000256" key="4">
    <source>
        <dbReference type="SAM" id="MobiDB-lite"/>
    </source>
</evidence>
<evidence type="ECO:0000313" key="6">
    <source>
        <dbReference type="EMBL" id="EIJ88071.1"/>
    </source>
</evidence>
<reference evidence="6" key="1">
    <citation type="submission" date="2011-01" db="EMBL/GenBank/DDBJ databases">
        <title>The Genome Sequence of Nematocida parisii strain ERTm3.</title>
        <authorList>
            <consortium name="The Broad Institute Genome Sequencing Platform"/>
            <consortium name="The Broad Institute Genome Sequencing Center for Infectious Disease"/>
            <person name="Cuomo C."/>
            <person name="Troemel E."/>
            <person name="Young S.K."/>
            <person name="Zeng Q."/>
            <person name="Gargeya S."/>
            <person name="Fitzgerald M."/>
            <person name="Haas B."/>
            <person name="Abouelleil A."/>
            <person name="Alvarado L."/>
            <person name="Arachchi H.M."/>
            <person name="Berlin A."/>
            <person name="Chapman S.B."/>
            <person name="Gearin G."/>
            <person name="Goldberg J."/>
            <person name="Griggs A."/>
            <person name="Gujja S."/>
            <person name="Hansen M."/>
            <person name="Heiman D."/>
            <person name="Howarth C."/>
            <person name="Larimer J."/>
            <person name="Lui A."/>
            <person name="MacDonald P.J.P."/>
            <person name="McCowen C."/>
            <person name="Montmayeur A."/>
            <person name="Murphy C."/>
            <person name="Neiman D."/>
            <person name="Pearson M."/>
            <person name="Priest M."/>
            <person name="Roberts A."/>
            <person name="Saif S."/>
            <person name="Shea T."/>
            <person name="Sisk P."/>
            <person name="Stolte C."/>
            <person name="Sykes S."/>
            <person name="Wortman J."/>
            <person name="Nusbaum C."/>
            <person name="Birren B."/>
        </authorList>
    </citation>
    <scope>NUCLEOTIDE SEQUENCE</scope>
    <source>
        <strain evidence="6">ERTm3</strain>
    </source>
</reference>
<keyword evidence="7" id="KW-1185">Reference proteome</keyword>
<feature type="compositionally biased region" description="Basic and acidic residues" evidence="4">
    <location>
        <begin position="343"/>
        <end position="353"/>
    </location>
</feature>
<feature type="compositionally biased region" description="Basic and acidic residues" evidence="4">
    <location>
        <begin position="307"/>
        <end position="327"/>
    </location>
</feature>
<dbReference type="HOGENOM" id="CLU_320809_0_0_1"/>
<proteinExistence type="inferred from homology"/>
<keyword evidence="3" id="KW-0648">Protein biosynthesis</keyword>
<dbReference type="GO" id="GO:0003743">
    <property type="term" value="F:translation initiation factor activity"/>
    <property type="evidence" value="ECO:0007669"/>
    <property type="project" value="UniProtKB-KW"/>
</dbReference>
<accession>I3EFS4</accession>
<sequence length="904" mass="101825">MDSEEQRSAVMHNERYSEKPYNAARKDHSYENKKPAYKSQFRTDTKKAEIDKKKKKKREESATDKEDILISGLPKRENKGFQLVLQDGSQITAQLIQEELKKYQSASGTAAVSEEPNVESAEPEKSEKEETISEPTKAVESESVKEEALSGEKAEVVEPVAPVPEKPKLSPLEEMKMQLDRHLEEERKKKAMEAAAALDVRSEESSKAETAQPEVSAPEKPLSTVAEKPVEPVKEDSEEEEEDEEPTGPDVNIWTRKKSKNLLNTIFNKVPEKKSPAKAPAFRTARKVSTLGKATAPAAQGPTLTIEKPEKTFKEKGEGVFRQDKLAKGIGKMKISSDSASRTPKEEPYKKAEAAPSAGTKTISSAGANKPESAAVTVSEKIHLQERAETTPQTIAATASTKKAEPISFAAVDKAVSSPDSFYKSLDGATITSLPIIYSKEQLWALKSRSEGMPSIIDKNILAKSIGAGKKRKDFKMFKTSGFKDARKTALPVTVFESIEPYIAEFNLALNQVCQNNIDEVAKRILSIKVPTVEAMEELAKAFFNRAMVEHAYTGVYAALVERLEVRFRAQTEEPFVENSPTGYKTVFRRTIIKLSQQEFMVKRTWATDQVEHKMVSMTAEELAKRVMEISSNKEKEYERISIKKRALTIARFAVELYLQLVLKDSTMHSSIFFIMEDRTPENVEIVCYILKHAGSRLDVPIAKEYMDSYITWLKESSANLSVRYKFMVEEIIDLRKHSWVAKDSRKDSEDEDDGWKSSKTKEKKKFVKEKSVRKESISKTQKVSEFIELHDDEYRKMESDAVSTLKCSNKTFAPAEHAKRLSVEYNSLSAIFFTALIKITIEGYGDTLENGMGLVKEWTKLVPLSPQKKEEVFEYIEEIMPDLVDDSPKAPAHFEEIKKALHK</sequence>
<feature type="region of interest" description="Disordered" evidence="4">
    <location>
        <begin position="101"/>
        <end position="256"/>
    </location>
</feature>
<feature type="compositionally biased region" description="Basic and acidic residues" evidence="4">
    <location>
        <begin position="41"/>
        <end position="77"/>
    </location>
</feature>
<feature type="compositionally biased region" description="Basic and acidic residues" evidence="4">
    <location>
        <begin position="165"/>
        <end position="192"/>
    </location>
</feature>
<feature type="compositionally biased region" description="Basic and acidic residues" evidence="4">
    <location>
        <begin position="1"/>
        <end position="34"/>
    </location>
</feature>
<evidence type="ECO:0000313" key="7">
    <source>
        <dbReference type="Proteomes" id="UP000002872"/>
    </source>
</evidence>
<dbReference type="AlphaFoldDB" id="I3EFS4"/>
<dbReference type="STRING" id="935791.I3EFS4"/>
<dbReference type="Proteomes" id="UP000002872">
    <property type="component" value="Unassembled WGS sequence"/>
</dbReference>
<feature type="compositionally biased region" description="Acidic residues" evidence="4">
    <location>
        <begin position="236"/>
        <end position="247"/>
    </location>
</feature>
<dbReference type="InterPro" id="IPR016024">
    <property type="entry name" value="ARM-type_fold"/>
</dbReference>
<feature type="region of interest" description="Disordered" evidence="4">
    <location>
        <begin position="291"/>
        <end position="372"/>
    </location>
</feature>
<organism evidence="6 7">
    <name type="scientific">Nematocida parisii (strain ERTm3)</name>
    <name type="common">Nematode killer fungus</name>
    <dbReference type="NCBI Taxonomy" id="935791"/>
    <lineage>
        <taxon>Eukaryota</taxon>
        <taxon>Fungi</taxon>
        <taxon>Fungi incertae sedis</taxon>
        <taxon>Microsporidia</taxon>
        <taxon>Nematocida</taxon>
    </lineage>
</organism>
<name>I3EFS4_NEMP3</name>
<evidence type="ECO:0000256" key="2">
    <source>
        <dbReference type="ARBA" id="ARBA00022540"/>
    </source>
</evidence>
<feature type="region of interest" description="Disordered" evidence="4">
    <location>
        <begin position="1"/>
        <end position="77"/>
    </location>
</feature>
<dbReference type="OMA" id="CYILKHA"/>
<dbReference type="EMBL" id="GL870879">
    <property type="protein sequence ID" value="EIJ88071.1"/>
    <property type="molecule type" value="Genomic_DNA"/>
</dbReference>
<dbReference type="GO" id="GO:0016281">
    <property type="term" value="C:eukaryotic translation initiation factor 4F complex"/>
    <property type="evidence" value="ECO:0007669"/>
    <property type="project" value="TreeGrafter"/>
</dbReference>
<feature type="non-terminal residue" evidence="6">
    <location>
        <position position="1"/>
    </location>
</feature>
<dbReference type="PANTHER" id="PTHR23253:SF9">
    <property type="entry name" value="EUKARYOTIC TRANSLATION INITIATION FACTOR 4 GAMMA 2"/>
    <property type="match status" value="1"/>
</dbReference>
<evidence type="ECO:0000259" key="5">
    <source>
        <dbReference type="SMART" id="SM00543"/>
    </source>
</evidence>
<dbReference type="Gene3D" id="1.25.40.180">
    <property type="match status" value="1"/>
</dbReference>
<protein>
    <recommendedName>
        <fullName evidence="5">MIF4G domain-containing protein</fullName>
    </recommendedName>
</protein>